<dbReference type="GO" id="GO:0003676">
    <property type="term" value="F:nucleic acid binding"/>
    <property type="evidence" value="ECO:0007669"/>
    <property type="project" value="InterPro"/>
</dbReference>
<dbReference type="Gene3D" id="1.10.340.70">
    <property type="match status" value="1"/>
</dbReference>
<evidence type="ECO:0000313" key="3">
    <source>
        <dbReference type="Proteomes" id="UP001283361"/>
    </source>
</evidence>
<sequence>MVASASPIQPIDLARMAEEQLRDPKVAELRKKPGTLKLKEVKLDGCILLCDVSTSRPRPIVPPLWTKTIFEAIHNLSHPGHKSTTRAISARYVWPGLKREVKNMVRACHSCQARKIGRHTKSPLNLFDPPGRRFGDIHVDLVGPFPPQKAAHICSPSSKGLLAVPIQNTETTTCARALLRTWIARSGVPDSITSDQGPQFTSNLWRELHNVCSNKHTTAYHPQSNGMIERFHRSLKAALKARLLGPGWMDELPTVLLGIRSTWKEDLDAAPALLTYGTNLRIPGDFFPSNSAERISPGSTFVRDLQENFRKLSPLSPVHHGTTKKYLPRDLMSAEQVYVRHDAHRGPLVRPYDGPFKVLYRSDKHFDIF</sequence>
<dbReference type="InterPro" id="IPR041588">
    <property type="entry name" value="Integrase_H2C2"/>
</dbReference>
<dbReference type="InterPro" id="IPR036397">
    <property type="entry name" value="RNaseH_sf"/>
</dbReference>
<gene>
    <name evidence="2" type="ORF">RRG08_003000</name>
</gene>
<reference evidence="2" key="1">
    <citation type="journal article" date="2023" name="G3 (Bethesda)">
        <title>A reference genome for the long-term kleptoplast-retaining sea slug Elysia crispata morphotype clarki.</title>
        <authorList>
            <person name="Eastman K.E."/>
            <person name="Pendleton A.L."/>
            <person name="Shaikh M.A."/>
            <person name="Suttiyut T."/>
            <person name="Ogas R."/>
            <person name="Tomko P."/>
            <person name="Gavelis G."/>
            <person name="Widhalm J.R."/>
            <person name="Wisecaver J.H."/>
        </authorList>
    </citation>
    <scope>NUCLEOTIDE SEQUENCE</scope>
    <source>
        <strain evidence="2">ECLA1</strain>
    </source>
</reference>
<dbReference type="Pfam" id="PF17921">
    <property type="entry name" value="Integrase_H2C2"/>
    <property type="match status" value="1"/>
</dbReference>
<evidence type="ECO:0000313" key="2">
    <source>
        <dbReference type="EMBL" id="KAK3746704.1"/>
    </source>
</evidence>
<evidence type="ECO:0000259" key="1">
    <source>
        <dbReference type="PROSITE" id="PS50994"/>
    </source>
</evidence>
<dbReference type="PANTHER" id="PTHR37984:SF5">
    <property type="entry name" value="PROTEIN NYNRIN-LIKE"/>
    <property type="match status" value="1"/>
</dbReference>
<accession>A0AAE0YIC4</accession>
<organism evidence="2 3">
    <name type="scientific">Elysia crispata</name>
    <name type="common">lettuce slug</name>
    <dbReference type="NCBI Taxonomy" id="231223"/>
    <lineage>
        <taxon>Eukaryota</taxon>
        <taxon>Metazoa</taxon>
        <taxon>Spiralia</taxon>
        <taxon>Lophotrochozoa</taxon>
        <taxon>Mollusca</taxon>
        <taxon>Gastropoda</taxon>
        <taxon>Heterobranchia</taxon>
        <taxon>Euthyneura</taxon>
        <taxon>Panpulmonata</taxon>
        <taxon>Sacoglossa</taxon>
        <taxon>Placobranchoidea</taxon>
        <taxon>Plakobranchidae</taxon>
        <taxon>Elysia</taxon>
    </lineage>
</organism>
<proteinExistence type="predicted"/>
<name>A0AAE0YIC4_9GAST</name>
<protein>
    <recommendedName>
        <fullName evidence="1">Integrase catalytic domain-containing protein</fullName>
    </recommendedName>
</protein>
<keyword evidence="3" id="KW-1185">Reference proteome</keyword>
<dbReference type="Gene3D" id="3.30.420.10">
    <property type="entry name" value="Ribonuclease H-like superfamily/Ribonuclease H"/>
    <property type="match status" value="1"/>
</dbReference>
<dbReference type="InterPro" id="IPR050951">
    <property type="entry name" value="Retrovirus_Pol_polyprotein"/>
</dbReference>
<dbReference type="PROSITE" id="PS50994">
    <property type="entry name" value="INTEGRASE"/>
    <property type="match status" value="1"/>
</dbReference>
<dbReference type="EMBL" id="JAWDGP010006120">
    <property type="protein sequence ID" value="KAK3746704.1"/>
    <property type="molecule type" value="Genomic_DNA"/>
</dbReference>
<dbReference type="GO" id="GO:0015074">
    <property type="term" value="P:DNA integration"/>
    <property type="evidence" value="ECO:0007669"/>
    <property type="project" value="InterPro"/>
</dbReference>
<comment type="caution">
    <text evidence="2">The sequence shown here is derived from an EMBL/GenBank/DDBJ whole genome shotgun (WGS) entry which is preliminary data.</text>
</comment>
<feature type="domain" description="Integrase catalytic" evidence="1">
    <location>
        <begin position="126"/>
        <end position="291"/>
    </location>
</feature>
<dbReference type="AlphaFoldDB" id="A0AAE0YIC4"/>
<dbReference type="Proteomes" id="UP001283361">
    <property type="component" value="Unassembled WGS sequence"/>
</dbReference>
<dbReference type="InterPro" id="IPR001584">
    <property type="entry name" value="Integrase_cat-core"/>
</dbReference>
<dbReference type="InterPro" id="IPR012337">
    <property type="entry name" value="RNaseH-like_sf"/>
</dbReference>
<dbReference type="PANTHER" id="PTHR37984">
    <property type="entry name" value="PROTEIN CBG26694"/>
    <property type="match status" value="1"/>
</dbReference>
<dbReference type="SUPFAM" id="SSF53098">
    <property type="entry name" value="Ribonuclease H-like"/>
    <property type="match status" value="1"/>
</dbReference>